<evidence type="ECO:0008006" key="4">
    <source>
        <dbReference type="Google" id="ProtNLM"/>
    </source>
</evidence>
<dbReference type="GO" id="GO:1990133">
    <property type="term" value="C:molybdopterin adenylyltransferase complex"/>
    <property type="evidence" value="ECO:0007669"/>
    <property type="project" value="TreeGrafter"/>
</dbReference>
<dbReference type="InterPro" id="IPR012675">
    <property type="entry name" value="Beta-grasp_dom_sf"/>
</dbReference>
<keyword evidence="3" id="KW-1185">Reference proteome</keyword>
<dbReference type="GO" id="GO:0000166">
    <property type="term" value="F:nucleotide binding"/>
    <property type="evidence" value="ECO:0007669"/>
    <property type="project" value="UniProtKB-KW"/>
</dbReference>
<dbReference type="Proteomes" id="UP001432322">
    <property type="component" value="Unassembled WGS sequence"/>
</dbReference>
<comment type="caution">
    <text evidence="2">The sequence shown here is derived from an EMBL/GenBank/DDBJ whole genome shotgun (WGS) entry which is preliminary data.</text>
</comment>
<keyword evidence="1" id="KW-0547">Nucleotide-binding</keyword>
<dbReference type="InterPro" id="IPR003749">
    <property type="entry name" value="ThiS/MoaD-like"/>
</dbReference>
<reference evidence="2" key="1">
    <citation type="submission" date="2023-10" db="EMBL/GenBank/DDBJ databases">
        <title>Genome assembly of Pristionchus species.</title>
        <authorList>
            <person name="Yoshida K."/>
            <person name="Sommer R.J."/>
        </authorList>
    </citation>
    <scope>NUCLEOTIDE SEQUENCE</scope>
    <source>
        <strain evidence="2">RS5133</strain>
    </source>
</reference>
<dbReference type="CDD" id="cd00754">
    <property type="entry name" value="Ubl_MoaD"/>
    <property type="match status" value="1"/>
</dbReference>
<evidence type="ECO:0000256" key="1">
    <source>
        <dbReference type="ARBA" id="ARBA00022741"/>
    </source>
</evidence>
<dbReference type="Gene3D" id="3.10.20.30">
    <property type="match status" value="1"/>
</dbReference>
<dbReference type="SUPFAM" id="SSF54285">
    <property type="entry name" value="MoaD/ThiS"/>
    <property type="match status" value="1"/>
</dbReference>
<accession>A0AAV5VIN2</accession>
<protein>
    <recommendedName>
        <fullName evidence="4">Molybdopterin synthase sulfur carrier subunit</fullName>
    </recommendedName>
</protein>
<dbReference type="PANTHER" id="PTHR33359:SF1">
    <property type="entry name" value="MOLYBDOPTERIN SYNTHASE SULFUR CARRIER SUBUNIT"/>
    <property type="match status" value="1"/>
</dbReference>
<organism evidence="2 3">
    <name type="scientific">Pristionchus fissidentatus</name>
    <dbReference type="NCBI Taxonomy" id="1538716"/>
    <lineage>
        <taxon>Eukaryota</taxon>
        <taxon>Metazoa</taxon>
        <taxon>Ecdysozoa</taxon>
        <taxon>Nematoda</taxon>
        <taxon>Chromadorea</taxon>
        <taxon>Rhabditida</taxon>
        <taxon>Rhabditina</taxon>
        <taxon>Diplogasteromorpha</taxon>
        <taxon>Diplogasteroidea</taxon>
        <taxon>Neodiplogasteridae</taxon>
        <taxon>Pristionchus</taxon>
    </lineage>
</organism>
<name>A0AAV5VIN2_9BILA</name>
<feature type="non-terminal residue" evidence="2">
    <location>
        <position position="1"/>
    </location>
</feature>
<dbReference type="PANTHER" id="PTHR33359">
    <property type="entry name" value="MOLYBDOPTERIN SYNTHASE SULFUR CARRIER SUBUNIT"/>
    <property type="match status" value="1"/>
</dbReference>
<sequence>FSVEDRLKNLILVIMAEPVEIRVRFFGKARELMACEETRATIPNQMSYQELKNLIFRELYIDLESIESACIIAVDHTYLSDHSTVSLRPYSEVAIIPPLSGG</sequence>
<evidence type="ECO:0000313" key="2">
    <source>
        <dbReference type="EMBL" id="GMT19384.1"/>
    </source>
</evidence>
<dbReference type="EMBL" id="BTSY01000003">
    <property type="protein sequence ID" value="GMT19384.1"/>
    <property type="molecule type" value="Genomic_DNA"/>
</dbReference>
<proteinExistence type="predicted"/>
<gene>
    <name evidence="2" type="ORF">PFISCL1PPCAC_10681</name>
</gene>
<evidence type="ECO:0000313" key="3">
    <source>
        <dbReference type="Proteomes" id="UP001432322"/>
    </source>
</evidence>
<dbReference type="GO" id="GO:0006777">
    <property type="term" value="P:Mo-molybdopterin cofactor biosynthetic process"/>
    <property type="evidence" value="ECO:0007669"/>
    <property type="project" value="InterPro"/>
</dbReference>
<dbReference type="AlphaFoldDB" id="A0AAV5VIN2"/>
<dbReference type="InterPro" id="IPR016155">
    <property type="entry name" value="Mopterin_synth/thiamin_S_b"/>
</dbReference>
<dbReference type="Pfam" id="PF02597">
    <property type="entry name" value="ThiS"/>
    <property type="match status" value="1"/>
</dbReference>
<dbReference type="InterPro" id="IPR044672">
    <property type="entry name" value="MOCS2A"/>
</dbReference>